<evidence type="ECO:0000313" key="2">
    <source>
        <dbReference type="EMBL" id="KAG2589391.1"/>
    </source>
</evidence>
<name>A0A8T0RSM4_PANVG</name>
<sequence length="138" mass="14672">MVFSKRAATAAAVQALLLQQVWRTAGSVVSCNRPSPREDGAPADTVVEEDLYYVGCAFDTNLRPGPGAPPLVGSLADMVGEEDLSNVGACFGTNRPEHIASIILHSLEILPVDFDSQLPAKAYLLVCFRLISNGSVLE</sequence>
<gene>
    <name evidence="2" type="ORF">PVAP13_5NG237500</name>
</gene>
<keyword evidence="1" id="KW-0732">Signal</keyword>
<dbReference type="Proteomes" id="UP000823388">
    <property type="component" value="Chromosome 5N"/>
</dbReference>
<feature type="signal peptide" evidence="1">
    <location>
        <begin position="1"/>
        <end position="26"/>
    </location>
</feature>
<reference evidence="2" key="1">
    <citation type="submission" date="2020-05" db="EMBL/GenBank/DDBJ databases">
        <title>WGS assembly of Panicum virgatum.</title>
        <authorList>
            <person name="Lovell J.T."/>
            <person name="Jenkins J."/>
            <person name="Shu S."/>
            <person name="Juenger T.E."/>
            <person name="Schmutz J."/>
        </authorList>
    </citation>
    <scope>NUCLEOTIDE SEQUENCE</scope>
    <source>
        <strain evidence="2">AP13</strain>
    </source>
</reference>
<evidence type="ECO:0000313" key="3">
    <source>
        <dbReference type="Proteomes" id="UP000823388"/>
    </source>
</evidence>
<keyword evidence="3" id="KW-1185">Reference proteome</keyword>
<evidence type="ECO:0000256" key="1">
    <source>
        <dbReference type="SAM" id="SignalP"/>
    </source>
</evidence>
<protein>
    <submittedName>
        <fullName evidence="2">Uncharacterized protein</fullName>
    </submittedName>
</protein>
<accession>A0A8T0RSM4</accession>
<dbReference type="EMBL" id="CM029046">
    <property type="protein sequence ID" value="KAG2589391.1"/>
    <property type="molecule type" value="Genomic_DNA"/>
</dbReference>
<proteinExistence type="predicted"/>
<comment type="caution">
    <text evidence="2">The sequence shown here is derived from an EMBL/GenBank/DDBJ whole genome shotgun (WGS) entry which is preliminary data.</text>
</comment>
<organism evidence="2 3">
    <name type="scientific">Panicum virgatum</name>
    <name type="common">Blackwell switchgrass</name>
    <dbReference type="NCBI Taxonomy" id="38727"/>
    <lineage>
        <taxon>Eukaryota</taxon>
        <taxon>Viridiplantae</taxon>
        <taxon>Streptophyta</taxon>
        <taxon>Embryophyta</taxon>
        <taxon>Tracheophyta</taxon>
        <taxon>Spermatophyta</taxon>
        <taxon>Magnoliopsida</taxon>
        <taxon>Liliopsida</taxon>
        <taxon>Poales</taxon>
        <taxon>Poaceae</taxon>
        <taxon>PACMAD clade</taxon>
        <taxon>Panicoideae</taxon>
        <taxon>Panicodae</taxon>
        <taxon>Paniceae</taxon>
        <taxon>Panicinae</taxon>
        <taxon>Panicum</taxon>
        <taxon>Panicum sect. Hiantes</taxon>
    </lineage>
</organism>
<feature type="chain" id="PRO_5035818319" evidence="1">
    <location>
        <begin position="27"/>
        <end position="138"/>
    </location>
</feature>
<dbReference type="AlphaFoldDB" id="A0A8T0RSM4"/>